<proteinExistence type="predicted"/>
<dbReference type="RefSeq" id="WP_114309957.1">
    <property type="nucleotide sequence ID" value="NZ_QPJO01000003.1"/>
</dbReference>
<evidence type="ECO:0000313" key="1">
    <source>
        <dbReference type="EMBL" id="RCW91446.1"/>
    </source>
</evidence>
<dbReference type="AlphaFoldDB" id="A0A368ZEW8"/>
<reference evidence="1 2" key="1">
    <citation type="submission" date="2018-07" db="EMBL/GenBank/DDBJ databases">
        <title>Genomic Encyclopedia of Type Strains, Phase III (KMG-III): the genomes of soil and plant-associated and newly described type strains.</title>
        <authorList>
            <person name="Whitman W."/>
        </authorList>
    </citation>
    <scope>NUCLEOTIDE SEQUENCE [LARGE SCALE GENOMIC DNA]</scope>
    <source>
        <strain evidence="1 2">CECT 7958</strain>
    </source>
</reference>
<dbReference type="NCBIfam" id="TIGR02436">
    <property type="entry name" value="four helix bundle protein"/>
    <property type="match status" value="1"/>
</dbReference>
<dbReference type="EMBL" id="QPJO01000003">
    <property type="protein sequence ID" value="RCW91446.1"/>
    <property type="molecule type" value="Genomic_DNA"/>
</dbReference>
<dbReference type="Pfam" id="PF05635">
    <property type="entry name" value="23S_rRNA_IVP"/>
    <property type="match status" value="1"/>
</dbReference>
<dbReference type="Gene3D" id="1.20.1440.60">
    <property type="entry name" value="23S rRNA-intervening sequence"/>
    <property type="match status" value="1"/>
</dbReference>
<evidence type="ECO:0000313" key="2">
    <source>
        <dbReference type="Proteomes" id="UP000253436"/>
    </source>
</evidence>
<dbReference type="SUPFAM" id="SSF158446">
    <property type="entry name" value="IVS-encoded protein-like"/>
    <property type="match status" value="1"/>
</dbReference>
<dbReference type="OrthoDB" id="9811959at2"/>
<dbReference type="InterPro" id="IPR036583">
    <property type="entry name" value="23S_rRNA_IVS_sf"/>
</dbReference>
<comment type="caution">
    <text evidence="1">The sequence shown here is derived from an EMBL/GenBank/DDBJ whole genome shotgun (WGS) entry which is preliminary data.</text>
</comment>
<organism evidence="1 2">
    <name type="scientific">Winogradskyella arenosi</name>
    <dbReference type="NCBI Taxonomy" id="533325"/>
    <lineage>
        <taxon>Bacteria</taxon>
        <taxon>Pseudomonadati</taxon>
        <taxon>Bacteroidota</taxon>
        <taxon>Flavobacteriia</taxon>
        <taxon>Flavobacteriales</taxon>
        <taxon>Flavobacteriaceae</taxon>
        <taxon>Winogradskyella</taxon>
    </lineage>
</organism>
<sequence length="118" mass="13701">MHNFKKLKIWKESMDLVSESYKITRSFPKFETYGLISQMNRCAVSIPSNIAEGTSKSSNKHFSNYLEHSLGSAFEWETQLNVAFNESYISEEKFKELEQRIKQIQKMISSFKSGLQSS</sequence>
<name>A0A368ZEW8_9FLAO</name>
<dbReference type="Proteomes" id="UP000253436">
    <property type="component" value="Unassembled WGS sequence"/>
</dbReference>
<keyword evidence="2" id="KW-1185">Reference proteome</keyword>
<dbReference type="CDD" id="cd16377">
    <property type="entry name" value="23S_rRNA_IVP_like"/>
    <property type="match status" value="1"/>
</dbReference>
<dbReference type="PANTHER" id="PTHR38471">
    <property type="entry name" value="FOUR HELIX BUNDLE PROTEIN"/>
    <property type="match status" value="1"/>
</dbReference>
<protein>
    <submittedName>
        <fullName evidence="1">Four helix bundle protein</fullName>
    </submittedName>
</protein>
<gene>
    <name evidence="1" type="ORF">DFQ08_103276</name>
</gene>
<dbReference type="PANTHER" id="PTHR38471:SF2">
    <property type="entry name" value="FOUR HELIX BUNDLE PROTEIN"/>
    <property type="match status" value="1"/>
</dbReference>
<accession>A0A368ZEW8</accession>
<dbReference type="InterPro" id="IPR012657">
    <property type="entry name" value="23S_rRNA-intervening_sequence"/>
</dbReference>